<evidence type="ECO:0000313" key="2">
    <source>
        <dbReference type="EMBL" id="GEK90697.1"/>
    </source>
</evidence>
<dbReference type="EMBL" id="BJUY01000002">
    <property type="protein sequence ID" value="GEK90697.1"/>
    <property type="molecule type" value="Genomic_DNA"/>
</dbReference>
<name>A0A511AYL6_9LACT</name>
<feature type="transmembrane region" description="Helical" evidence="1">
    <location>
        <begin position="5"/>
        <end position="25"/>
    </location>
</feature>
<keyword evidence="1" id="KW-1133">Transmembrane helix</keyword>
<proteinExistence type="predicted"/>
<evidence type="ECO:0000256" key="1">
    <source>
        <dbReference type="SAM" id="Phobius"/>
    </source>
</evidence>
<gene>
    <name evidence="2" type="ORF">AKA01nite_03190</name>
</gene>
<accession>A0A511AYL6</accession>
<protein>
    <submittedName>
        <fullName evidence="2">Uncharacterized protein</fullName>
    </submittedName>
</protein>
<keyword evidence="3" id="KW-1185">Reference proteome</keyword>
<organism evidence="2 3">
    <name type="scientific">Alkalibacterium kapii</name>
    <dbReference type="NCBI Taxonomy" id="426704"/>
    <lineage>
        <taxon>Bacteria</taxon>
        <taxon>Bacillati</taxon>
        <taxon>Bacillota</taxon>
        <taxon>Bacilli</taxon>
        <taxon>Lactobacillales</taxon>
        <taxon>Carnobacteriaceae</taxon>
        <taxon>Alkalibacterium</taxon>
    </lineage>
</organism>
<keyword evidence="1" id="KW-0472">Membrane</keyword>
<keyword evidence="1" id="KW-0812">Transmembrane</keyword>
<evidence type="ECO:0000313" key="3">
    <source>
        <dbReference type="Proteomes" id="UP000321662"/>
    </source>
</evidence>
<reference evidence="2 3" key="1">
    <citation type="submission" date="2019-07" db="EMBL/GenBank/DDBJ databases">
        <title>Whole genome shotgun sequence of Alkalibacterium kapii NBRC 103247.</title>
        <authorList>
            <person name="Hosoyama A."/>
            <person name="Uohara A."/>
            <person name="Ohji S."/>
            <person name="Ichikawa N."/>
        </authorList>
    </citation>
    <scope>NUCLEOTIDE SEQUENCE [LARGE SCALE GENOMIC DNA]</scope>
    <source>
        <strain evidence="2 3">NBRC 103247</strain>
    </source>
</reference>
<feature type="transmembrane region" description="Helical" evidence="1">
    <location>
        <begin position="37"/>
        <end position="55"/>
    </location>
</feature>
<dbReference type="AlphaFoldDB" id="A0A511AYL6"/>
<dbReference type="Proteomes" id="UP000321662">
    <property type="component" value="Unassembled WGS sequence"/>
</dbReference>
<comment type="caution">
    <text evidence="2">The sequence shown here is derived from an EMBL/GenBank/DDBJ whole genome shotgun (WGS) entry which is preliminary data.</text>
</comment>
<sequence>MSKRVITNIAILLLFFLGGILLSQYFKTGQIDMLNALWDMILFLVPFTLVLWFFLRKKNT</sequence>